<name>A0A840BTF6_9HYPH</name>
<dbReference type="AlphaFoldDB" id="A0A840BTF6"/>
<proteinExistence type="predicted"/>
<evidence type="ECO:0000313" key="1">
    <source>
        <dbReference type="EMBL" id="MBB4016675.1"/>
    </source>
</evidence>
<comment type="caution">
    <text evidence="1">The sequence shown here is derived from an EMBL/GenBank/DDBJ whole genome shotgun (WGS) entry which is preliminary data.</text>
</comment>
<accession>A0A840BTF6</accession>
<protein>
    <submittedName>
        <fullName evidence="1">Uncharacterized protein</fullName>
    </submittedName>
</protein>
<reference evidence="1 2" key="1">
    <citation type="submission" date="2020-08" db="EMBL/GenBank/DDBJ databases">
        <title>Genomic Encyclopedia of Type Strains, Phase IV (KMG-IV): sequencing the most valuable type-strain genomes for metagenomic binning, comparative biology and taxonomic classification.</title>
        <authorList>
            <person name="Goeker M."/>
        </authorList>
    </citation>
    <scope>NUCLEOTIDE SEQUENCE [LARGE SCALE GENOMIC DNA]</scope>
    <source>
        <strain evidence="1 2">DSM 103737</strain>
    </source>
</reference>
<keyword evidence="2" id="KW-1185">Reference proteome</keyword>
<evidence type="ECO:0000313" key="2">
    <source>
        <dbReference type="Proteomes" id="UP000577362"/>
    </source>
</evidence>
<dbReference type="EMBL" id="JACIEN010000001">
    <property type="protein sequence ID" value="MBB4016675.1"/>
    <property type="molecule type" value="Genomic_DNA"/>
</dbReference>
<sequence length="264" mass="27417">MAGLVPAIHASCPRASIAAWMPATSAGMTAGDLRCAARRGRAGGRCRNSGVRLLGPRRRASGSQAAKAVRASRTPSPPVMAGLVPAIHAFCARASVAAWMPATSAGMTAGDWHCASRRGRAGGRWRNSGVRLLGPRRRASGSQAAKAVRASRTPSPPVMAGLVPAIHAFCARASVAAWMPATSAGMTAGDWHCAACRAGGRSGAGHDDWGVALRGFVLPNDGHGRARPCPRGWPARPYALPCTRSSAIITPRSSARPRRRPMQE</sequence>
<gene>
    <name evidence="1" type="ORF">GGR16_001681</name>
</gene>
<organism evidence="1 2">
    <name type="scientific">Chelatococcus caeni</name>
    <dbReference type="NCBI Taxonomy" id="1348468"/>
    <lineage>
        <taxon>Bacteria</taxon>
        <taxon>Pseudomonadati</taxon>
        <taxon>Pseudomonadota</taxon>
        <taxon>Alphaproteobacteria</taxon>
        <taxon>Hyphomicrobiales</taxon>
        <taxon>Chelatococcaceae</taxon>
        <taxon>Chelatococcus</taxon>
    </lineage>
</organism>
<dbReference type="Proteomes" id="UP000577362">
    <property type="component" value="Unassembled WGS sequence"/>
</dbReference>